<reference evidence="3" key="1">
    <citation type="submission" date="2022-10" db="EMBL/GenBank/DDBJ databases">
        <title>Complete genome sequence of Schlegelella aquatica LMG 23380.</title>
        <authorList>
            <person name="Musilova J."/>
            <person name="Kourilova X."/>
            <person name="Bezdicek M."/>
            <person name="Hermankova K."/>
            <person name="Obruca S."/>
            <person name="Sedlar K."/>
        </authorList>
    </citation>
    <scope>NUCLEOTIDE SEQUENCE</scope>
    <source>
        <strain evidence="3">LMG 23380</strain>
    </source>
</reference>
<dbReference type="Proteomes" id="UP001163266">
    <property type="component" value="Chromosome"/>
</dbReference>
<evidence type="ECO:0000256" key="1">
    <source>
        <dbReference type="SAM" id="Phobius"/>
    </source>
</evidence>
<dbReference type="Pfam" id="PF07331">
    <property type="entry name" value="TctB"/>
    <property type="match status" value="1"/>
</dbReference>
<dbReference type="EMBL" id="CP110257">
    <property type="protein sequence ID" value="UZD53899.1"/>
    <property type="molecule type" value="Genomic_DNA"/>
</dbReference>
<protein>
    <submittedName>
        <fullName evidence="3">Tripartite tricarboxylate transporter TctB family protein</fullName>
    </submittedName>
</protein>
<keyword evidence="1" id="KW-0812">Transmembrane</keyword>
<accession>A0ABY6MN13</accession>
<evidence type="ECO:0000313" key="4">
    <source>
        <dbReference type="Proteomes" id="UP001163266"/>
    </source>
</evidence>
<organism evidence="3 4">
    <name type="scientific">Caldimonas aquatica</name>
    <dbReference type="NCBI Taxonomy" id="376175"/>
    <lineage>
        <taxon>Bacteria</taxon>
        <taxon>Pseudomonadati</taxon>
        <taxon>Pseudomonadota</taxon>
        <taxon>Betaproteobacteria</taxon>
        <taxon>Burkholderiales</taxon>
        <taxon>Sphaerotilaceae</taxon>
        <taxon>Caldimonas</taxon>
    </lineage>
</organism>
<keyword evidence="4" id="KW-1185">Reference proteome</keyword>
<dbReference type="InterPro" id="IPR009936">
    <property type="entry name" value="DUF1468"/>
</dbReference>
<evidence type="ECO:0000259" key="2">
    <source>
        <dbReference type="Pfam" id="PF07331"/>
    </source>
</evidence>
<feature type="domain" description="DUF1468" evidence="2">
    <location>
        <begin position="9"/>
        <end position="156"/>
    </location>
</feature>
<gene>
    <name evidence="3" type="ORF">OMP39_09355</name>
</gene>
<evidence type="ECO:0000313" key="3">
    <source>
        <dbReference type="EMBL" id="UZD53899.1"/>
    </source>
</evidence>
<keyword evidence="1" id="KW-0472">Membrane</keyword>
<dbReference type="RefSeq" id="WP_264891468.1">
    <property type="nucleotide sequence ID" value="NZ_CP110257.1"/>
</dbReference>
<name>A0ABY6MN13_9BURK</name>
<keyword evidence="1" id="KW-1133">Transmembrane helix</keyword>
<feature type="transmembrane region" description="Helical" evidence="1">
    <location>
        <begin position="40"/>
        <end position="57"/>
    </location>
</feature>
<proteinExistence type="predicted"/>
<sequence length="164" mass="16562">MKDRRQWGVGAGVLVLAAVLALGALDIPSAAGYAGVGPNFLPWVVAGGLAVCGVLLLREAFAAARAGAQAPTPPGPVCWRGLGWVSAGLLLNALLVTRLGFVLGCTVLFVCAARGFRLARGGGAPARTVALDTLVGVSLSAPAYWIFTKALGLTLPGLTATGWI</sequence>